<dbReference type="AlphaFoldDB" id="A0A0S3S1P0"/>
<evidence type="ECO:0000313" key="1">
    <source>
        <dbReference type="EMBL" id="BAT86725.1"/>
    </source>
</evidence>
<gene>
    <name evidence="1" type="primary">Vigan.05G002800</name>
    <name evidence="1" type="ORF">VIGAN_05002800</name>
</gene>
<dbReference type="EMBL" id="AP015038">
    <property type="protein sequence ID" value="BAT86725.1"/>
    <property type="molecule type" value="Genomic_DNA"/>
</dbReference>
<reference evidence="1 2" key="1">
    <citation type="journal article" date="2015" name="Sci. Rep.">
        <title>The power of single molecule real-time sequencing technology in the de novo assembly of a eukaryotic genome.</title>
        <authorList>
            <person name="Sakai H."/>
            <person name="Naito K."/>
            <person name="Ogiso-Tanaka E."/>
            <person name="Takahashi Y."/>
            <person name="Iseki K."/>
            <person name="Muto C."/>
            <person name="Satou K."/>
            <person name="Teruya K."/>
            <person name="Shiroma A."/>
            <person name="Shimoji M."/>
            <person name="Hirano T."/>
            <person name="Itoh T."/>
            <person name="Kaga A."/>
            <person name="Tomooka N."/>
        </authorList>
    </citation>
    <scope>NUCLEOTIDE SEQUENCE [LARGE SCALE GENOMIC DNA]</scope>
    <source>
        <strain evidence="2">cv. Shumari</strain>
    </source>
</reference>
<organism evidence="1 2">
    <name type="scientific">Vigna angularis var. angularis</name>
    <dbReference type="NCBI Taxonomy" id="157739"/>
    <lineage>
        <taxon>Eukaryota</taxon>
        <taxon>Viridiplantae</taxon>
        <taxon>Streptophyta</taxon>
        <taxon>Embryophyta</taxon>
        <taxon>Tracheophyta</taxon>
        <taxon>Spermatophyta</taxon>
        <taxon>Magnoliopsida</taxon>
        <taxon>eudicotyledons</taxon>
        <taxon>Gunneridae</taxon>
        <taxon>Pentapetalae</taxon>
        <taxon>rosids</taxon>
        <taxon>fabids</taxon>
        <taxon>Fabales</taxon>
        <taxon>Fabaceae</taxon>
        <taxon>Papilionoideae</taxon>
        <taxon>50 kb inversion clade</taxon>
        <taxon>NPAAA clade</taxon>
        <taxon>indigoferoid/millettioid clade</taxon>
        <taxon>Phaseoleae</taxon>
        <taxon>Vigna</taxon>
    </lineage>
</organism>
<evidence type="ECO:0000313" key="2">
    <source>
        <dbReference type="Proteomes" id="UP000291084"/>
    </source>
</evidence>
<keyword evidence="2" id="KW-1185">Reference proteome</keyword>
<name>A0A0S3S1P0_PHAAN</name>
<accession>A0A0S3S1P0</accession>
<protein>
    <submittedName>
        <fullName evidence="1">Uncharacterized protein</fullName>
    </submittedName>
</protein>
<dbReference type="Proteomes" id="UP000291084">
    <property type="component" value="Chromosome 5"/>
</dbReference>
<proteinExistence type="predicted"/>
<sequence>MAIIRNIEIKMAVATKPKEIALIDVPKLFHGASSSTPVCDGPGFEDGYMFHGGFDLSPFKSLMVVPLPHSLLLAFQDLCIHIYLMIISRETLS</sequence>